<dbReference type="AlphaFoldDB" id="A0A5N6H6B9"/>
<accession>A0A5N6H6B9</accession>
<reference evidence="2" key="1">
    <citation type="submission" date="2019-04" db="EMBL/GenBank/DDBJ databases">
        <title>Friends and foes A comparative genomics study of 23 Aspergillus species from section Flavi.</title>
        <authorList>
            <consortium name="DOE Joint Genome Institute"/>
            <person name="Kjaerbolling I."/>
            <person name="Vesth T."/>
            <person name="Frisvad J.C."/>
            <person name="Nybo J.L."/>
            <person name="Theobald S."/>
            <person name="Kildgaard S."/>
            <person name="Isbrandt T."/>
            <person name="Kuo A."/>
            <person name="Sato A."/>
            <person name="Lyhne E.K."/>
            <person name="Kogle M.E."/>
            <person name="Wiebenga A."/>
            <person name="Kun R.S."/>
            <person name="Lubbers R.J."/>
            <person name="Makela M.R."/>
            <person name="Barry K."/>
            <person name="Chovatia M."/>
            <person name="Clum A."/>
            <person name="Daum C."/>
            <person name="Haridas S."/>
            <person name="He G."/>
            <person name="LaButti K."/>
            <person name="Lipzen A."/>
            <person name="Mondo S."/>
            <person name="Riley R."/>
            <person name="Salamov A."/>
            <person name="Simmons B.A."/>
            <person name="Magnuson J.K."/>
            <person name="Henrissat B."/>
            <person name="Mortensen U.H."/>
            <person name="Larsen T.O."/>
            <person name="Devries R.P."/>
            <person name="Grigoriev I.V."/>
            <person name="Machida M."/>
            <person name="Baker S.E."/>
            <person name="Andersen M.R."/>
        </authorList>
    </citation>
    <scope>NUCLEOTIDE SEQUENCE [LARGE SCALE GENOMIC DNA]</scope>
    <source>
        <strain evidence="2">CBS 121.62</strain>
    </source>
</reference>
<sequence length="101" mass="11633">MTGSTRCTYVHLEDRAKLCCYDGRGSRPFVYLDLCIGLQVGRLVWDDENFSKSARNIALVKKADGWWLEADVEQTNGAYERRALCLEERIECFEDGTIEYV</sequence>
<proteinExistence type="predicted"/>
<dbReference type="Pfam" id="PF08881">
    <property type="entry name" value="CVNH"/>
    <property type="match status" value="1"/>
</dbReference>
<dbReference type="Proteomes" id="UP000325434">
    <property type="component" value="Unassembled WGS sequence"/>
</dbReference>
<dbReference type="EMBL" id="ML734567">
    <property type="protein sequence ID" value="KAB8250122.1"/>
    <property type="molecule type" value="Genomic_DNA"/>
</dbReference>
<name>A0A5N6H6B9_ASPFL</name>
<dbReference type="InterPro" id="IPR036673">
    <property type="entry name" value="Cyanovirin-N_sf"/>
</dbReference>
<evidence type="ECO:0000259" key="1">
    <source>
        <dbReference type="Pfam" id="PF08881"/>
    </source>
</evidence>
<feature type="domain" description="Cyanovirin-N" evidence="1">
    <location>
        <begin position="7"/>
        <end position="91"/>
    </location>
</feature>
<evidence type="ECO:0000313" key="2">
    <source>
        <dbReference type="EMBL" id="KAB8250122.1"/>
    </source>
</evidence>
<organism evidence="2">
    <name type="scientific">Aspergillus flavus</name>
    <dbReference type="NCBI Taxonomy" id="5059"/>
    <lineage>
        <taxon>Eukaryota</taxon>
        <taxon>Fungi</taxon>
        <taxon>Dikarya</taxon>
        <taxon>Ascomycota</taxon>
        <taxon>Pezizomycotina</taxon>
        <taxon>Eurotiomycetes</taxon>
        <taxon>Eurotiomycetidae</taxon>
        <taxon>Eurotiales</taxon>
        <taxon>Aspergillaceae</taxon>
        <taxon>Aspergillus</taxon>
        <taxon>Aspergillus subgen. Circumdati</taxon>
    </lineage>
</organism>
<dbReference type="SUPFAM" id="SSF51322">
    <property type="entry name" value="Cyanovirin-N"/>
    <property type="match status" value="1"/>
</dbReference>
<dbReference type="VEuPathDB" id="FungiDB:AFLA_010103"/>
<dbReference type="Gene3D" id="2.30.60.10">
    <property type="entry name" value="Cyanovirin-N"/>
    <property type="match status" value="1"/>
</dbReference>
<gene>
    <name evidence="2" type="ORF">BDV35DRAFT_343064</name>
</gene>
<dbReference type="VEuPathDB" id="FungiDB:F9C07_11612"/>
<protein>
    <recommendedName>
        <fullName evidence="1">Cyanovirin-N domain-containing protein</fullName>
    </recommendedName>
</protein>
<dbReference type="InterPro" id="IPR011058">
    <property type="entry name" value="Cyanovirin-N"/>
</dbReference>